<keyword evidence="3" id="KW-1185">Reference proteome</keyword>
<organism evidence="2 3">
    <name type="scientific">Asticcacaulis taihuensis</name>
    <dbReference type="NCBI Taxonomy" id="260084"/>
    <lineage>
        <taxon>Bacteria</taxon>
        <taxon>Pseudomonadati</taxon>
        <taxon>Pseudomonadota</taxon>
        <taxon>Alphaproteobacteria</taxon>
        <taxon>Caulobacterales</taxon>
        <taxon>Caulobacteraceae</taxon>
        <taxon>Asticcacaulis</taxon>
    </lineage>
</organism>
<reference evidence="3" key="1">
    <citation type="submission" date="2016-10" db="EMBL/GenBank/DDBJ databases">
        <authorList>
            <person name="Varghese N."/>
            <person name="Submissions S."/>
        </authorList>
    </citation>
    <scope>NUCLEOTIDE SEQUENCE [LARGE SCALE GENOMIC DNA]</scope>
    <source>
        <strain evidence="3">CGMCC 1.3431</strain>
    </source>
</reference>
<evidence type="ECO:0000313" key="3">
    <source>
        <dbReference type="Proteomes" id="UP000199150"/>
    </source>
</evidence>
<keyword evidence="1" id="KW-0472">Membrane</keyword>
<evidence type="ECO:0000256" key="1">
    <source>
        <dbReference type="SAM" id="Phobius"/>
    </source>
</evidence>
<evidence type="ECO:0000313" key="2">
    <source>
        <dbReference type="EMBL" id="SCW49238.1"/>
    </source>
</evidence>
<protein>
    <recommendedName>
        <fullName evidence="4">Translocated intimin receptor Tir</fullName>
    </recommendedName>
</protein>
<gene>
    <name evidence="2" type="ORF">SAMN02927928_1594</name>
</gene>
<feature type="transmembrane region" description="Helical" evidence="1">
    <location>
        <begin position="21"/>
        <end position="38"/>
    </location>
</feature>
<sequence>MNEQQTTRSSIARAVFTDIQFWVPVLVLACGILLLALIH</sequence>
<accession>A0A1G4QXU1</accession>
<dbReference type="Proteomes" id="UP000199150">
    <property type="component" value="Unassembled WGS sequence"/>
</dbReference>
<name>A0A1G4QXU1_9CAUL</name>
<dbReference type="EMBL" id="FMTS01000001">
    <property type="protein sequence ID" value="SCW49238.1"/>
    <property type="molecule type" value="Genomic_DNA"/>
</dbReference>
<proteinExistence type="predicted"/>
<dbReference type="STRING" id="260084.SAMN02927928_1594"/>
<evidence type="ECO:0008006" key="4">
    <source>
        <dbReference type="Google" id="ProtNLM"/>
    </source>
</evidence>
<keyword evidence="1" id="KW-0812">Transmembrane</keyword>
<dbReference type="AlphaFoldDB" id="A0A1G4QXU1"/>
<keyword evidence="1" id="KW-1133">Transmembrane helix</keyword>